<dbReference type="EMBL" id="AP018817">
    <property type="protein sequence ID" value="BBF69025.1"/>
    <property type="molecule type" value="Genomic_DNA"/>
</dbReference>
<proteinExistence type="inferred from homology"/>
<dbReference type="Gene3D" id="2.30.330.10">
    <property type="entry name" value="SpoA-like"/>
    <property type="match status" value="1"/>
</dbReference>
<keyword evidence="12" id="KW-0966">Cell projection</keyword>
<evidence type="ECO:0000313" key="13">
    <source>
        <dbReference type="Proteomes" id="UP001059971"/>
    </source>
</evidence>
<evidence type="ECO:0000256" key="7">
    <source>
        <dbReference type="ARBA" id="ARBA00022779"/>
    </source>
</evidence>
<name>A0ABM7FVA6_9SPHN</name>
<evidence type="ECO:0000256" key="1">
    <source>
        <dbReference type="ARBA" id="ARBA00004117"/>
    </source>
</evidence>
<dbReference type="InterPro" id="IPR036429">
    <property type="entry name" value="SpoA-like_sf"/>
</dbReference>
<protein>
    <recommendedName>
        <fullName evidence="4">Flagellar motor switch protein FliM</fullName>
    </recommendedName>
</protein>
<keyword evidence="5" id="KW-1003">Cell membrane</keyword>
<evidence type="ECO:0000313" key="12">
    <source>
        <dbReference type="EMBL" id="BBF69025.1"/>
    </source>
</evidence>
<feature type="domain" description="Flagellar motor switch protein FliN-like C-terminal" evidence="11">
    <location>
        <begin position="227"/>
        <end position="294"/>
    </location>
</feature>
<gene>
    <name evidence="12" type="primary">fliM</name>
    <name evidence="12" type="ORF">SBA_ch1_12250</name>
</gene>
<dbReference type="InterPro" id="IPR001689">
    <property type="entry name" value="Flag_FliM"/>
</dbReference>
<comment type="function">
    <text evidence="10">FliM is one of three proteins (FliG, FliN, FliM) that forms the rotor-mounted switch complex (C ring), located at the base of the basal body. This complex interacts with the CheY and CheZ chemotaxis proteins, in addition to contacting components of the motor that determine the direction of flagellar rotation.</text>
</comment>
<dbReference type="InterPro" id="IPR001543">
    <property type="entry name" value="FliN-like_C"/>
</dbReference>
<dbReference type="Pfam" id="PF02154">
    <property type="entry name" value="FliM"/>
    <property type="match status" value="1"/>
</dbReference>
<keyword evidence="9" id="KW-0975">Bacterial flagellum</keyword>
<keyword evidence="8" id="KW-0472">Membrane</keyword>
<keyword evidence="12" id="KW-0282">Flagellum</keyword>
<keyword evidence="13" id="KW-1185">Reference proteome</keyword>
<dbReference type="SUPFAM" id="SSF101801">
    <property type="entry name" value="Surface presentation of antigens (SPOA)"/>
    <property type="match status" value="1"/>
</dbReference>
<evidence type="ECO:0000259" key="11">
    <source>
        <dbReference type="Pfam" id="PF01052"/>
    </source>
</evidence>
<keyword evidence="6" id="KW-0145">Chemotaxis</keyword>
<accession>A0ABM7FVA6</accession>
<dbReference type="CDD" id="cd17908">
    <property type="entry name" value="FliM"/>
    <property type="match status" value="1"/>
</dbReference>
<evidence type="ECO:0000256" key="8">
    <source>
        <dbReference type="ARBA" id="ARBA00023136"/>
    </source>
</evidence>
<evidence type="ECO:0000256" key="10">
    <source>
        <dbReference type="ARBA" id="ARBA00025044"/>
    </source>
</evidence>
<dbReference type="InterPro" id="IPR028976">
    <property type="entry name" value="CheC-like_sf"/>
</dbReference>
<dbReference type="Proteomes" id="UP001059971">
    <property type="component" value="Chromosome 1"/>
</dbReference>
<keyword evidence="7" id="KW-0283">Flagellar rotation</keyword>
<dbReference type="Pfam" id="PF01052">
    <property type="entry name" value="FliMN_C"/>
    <property type="match status" value="1"/>
</dbReference>
<sequence>MGQGTKMDDVQTYAFGRGDSQAPIMLPGLDRLGEKLGRRMRALIEPIAGVRPHVVAQDTRVLDFAAWTAEVPAFCSLSIYRLLPLKGQMLLRMDAAMISTMVDCFYGGIGNRPLPTRGEFTPTEDRLIARLSDSIATRLVETWADILPLEQGLVLRESAVGYAAAAQPGDQMVLQRFTVSITREQEWPIDLVFPLSALRGVEALMGSNIPADEEHLDPVWQARIARRMRDIRMPARTVLARPNLSLAELMQLKVGDVIPVTIGRSLPLIVGNRIVAHGTIGEQDGRAAFQIEKLAQGPDQ</sequence>
<organism evidence="12 13">
    <name type="scientific">Sphingomonas bisphenolicum</name>
    <dbReference type="NCBI Taxonomy" id="296544"/>
    <lineage>
        <taxon>Bacteria</taxon>
        <taxon>Pseudomonadati</taxon>
        <taxon>Pseudomonadota</taxon>
        <taxon>Alphaproteobacteria</taxon>
        <taxon>Sphingomonadales</taxon>
        <taxon>Sphingomonadaceae</taxon>
        <taxon>Sphingomonas</taxon>
    </lineage>
</organism>
<dbReference type="PANTHER" id="PTHR30034">
    <property type="entry name" value="FLAGELLAR MOTOR SWITCH PROTEIN FLIM"/>
    <property type="match status" value="1"/>
</dbReference>
<reference evidence="12" key="1">
    <citation type="submission" date="2018-07" db="EMBL/GenBank/DDBJ databases">
        <title>Complete genome sequence of Sphingomonas bisphenolicum strain AO1, a bisphenol A degradative bacterium isolated from Japanese farm field.</title>
        <authorList>
            <person name="Murakami M."/>
            <person name="Koh M."/>
            <person name="Koba S."/>
            <person name="Matsumura Y."/>
        </authorList>
    </citation>
    <scope>NUCLEOTIDE SEQUENCE</scope>
    <source>
        <strain evidence="12">AO1</strain>
    </source>
</reference>
<evidence type="ECO:0000256" key="2">
    <source>
        <dbReference type="ARBA" id="ARBA00004202"/>
    </source>
</evidence>
<dbReference type="PANTHER" id="PTHR30034:SF6">
    <property type="entry name" value="YOP PROTEINS TRANSLOCATION PROTEIN Q"/>
    <property type="match status" value="1"/>
</dbReference>
<evidence type="ECO:0000256" key="4">
    <source>
        <dbReference type="ARBA" id="ARBA00021898"/>
    </source>
</evidence>
<comment type="similarity">
    <text evidence="3">Belongs to the FliM family.</text>
</comment>
<evidence type="ECO:0000256" key="9">
    <source>
        <dbReference type="ARBA" id="ARBA00023143"/>
    </source>
</evidence>
<evidence type="ECO:0000256" key="5">
    <source>
        <dbReference type="ARBA" id="ARBA00022475"/>
    </source>
</evidence>
<evidence type="ECO:0000256" key="3">
    <source>
        <dbReference type="ARBA" id="ARBA00011049"/>
    </source>
</evidence>
<keyword evidence="12" id="KW-0969">Cilium</keyword>
<comment type="subcellular location">
    <subcellularLocation>
        <location evidence="1">Bacterial flagellum basal body</location>
    </subcellularLocation>
    <subcellularLocation>
        <location evidence="2">Cell membrane</location>
        <topology evidence="2">Peripheral membrane protein</topology>
    </subcellularLocation>
</comment>
<evidence type="ECO:0000256" key="6">
    <source>
        <dbReference type="ARBA" id="ARBA00022500"/>
    </source>
</evidence>
<dbReference type="Gene3D" id="3.40.1550.10">
    <property type="entry name" value="CheC-like"/>
    <property type="match status" value="1"/>
</dbReference>